<feature type="chain" id="PRO_5040189196" evidence="4">
    <location>
        <begin position="21"/>
        <end position="635"/>
    </location>
</feature>
<feature type="coiled-coil region" evidence="1">
    <location>
        <begin position="228"/>
        <end position="255"/>
    </location>
</feature>
<dbReference type="Proteomes" id="UP000799441">
    <property type="component" value="Unassembled WGS sequence"/>
</dbReference>
<evidence type="ECO:0000256" key="1">
    <source>
        <dbReference type="SAM" id="Coils"/>
    </source>
</evidence>
<accession>A0A9P4QDP8</accession>
<sequence>MCCLLLTTAIAILFASFAIALDWNPVDAGARGVTRVDISLPCRGCLTGQPADEALVFDFALLDPALDGTEQFALNAKWEPFPAICDDDSHPSSHCGSPSFNRSVSLSNNRRTVLDTDKETPAPLAFYSLGVSVQDEAGPGADTSTPQRHLSFHFDSVDSNQLTQGVGFVVVITPEREPRILDILPEPSQSAEDPLPGTDWPSMGKSEQGSARQPLLDLIDTESPDFNVDLAIDELQSLEQQLAVQRGRIAQYLHKDASSAELRHLLQTCDGLICKVSILFNHMCSFTDRKMVPGRRSSRITYPTAEAISKQSLLQVDELEIADSPPPYSEAGHDGRLHPVSTAEPVEMPLRITQSASVAAISSLELPSPTNPVVILIECVAALLGLIVLFRVIQKRCMSLRKRVEREADREERRNARAYRRAARRAYWRKRWQKFVAAVSCCSSGDDDDTTSMDYDEKRALILQDAFIENLADLDAAEKGELMDAEIRELRYANDIVATLVRNVGGMRHVDVAWPASDPPPSVIPLPRTPEPRSRASTQTLPSYTTSEGLPDYTSTAPTSDETSIFSRGTTLPYVPHYTHEPHGYYSPVDANSTGRTRYTPNSSIIEVSPRASAETLRTRFSKDSEPVNFATRDL</sequence>
<evidence type="ECO:0000256" key="3">
    <source>
        <dbReference type="SAM" id="Phobius"/>
    </source>
</evidence>
<keyword evidence="3" id="KW-0812">Transmembrane</keyword>
<comment type="caution">
    <text evidence="5">The sequence shown here is derived from an EMBL/GenBank/DDBJ whole genome shotgun (WGS) entry which is preliminary data.</text>
</comment>
<feature type="signal peptide" evidence="4">
    <location>
        <begin position="1"/>
        <end position="20"/>
    </location>
</feature>
<feature type="compositionally biased region" description="Polar residues" evidence="2">
    <location>
        <begin position="535"/>
        <end position="567"/>
    </location>
</feature>
<evidence type="ECO:0000313" key="6">
    <source>
        <dbReference type="Proteomes" id="UP000799441"/>
    </source>
</evidence>
<feature type="transmembrane region" description="Helical" evidence="3">
    <location>
        <begin position="373"/>
        <end position="393"/>
    </location>
</feature>
<keyword evidence="3" id="KW-1133">Transmembrane helix</keyword>
<keyword evidence="3" id="KW-0472">Membrane</keyword>
<reference evidence="5" key="1">
    <citation type="journal article" date="2020" name="Stud. Mycol.">
        <title>101 Dothideomycetes genomes: a test case for predicting lifestyles and emergence of pathogens.</title>
        <authorList>
            <person name="Haridas S."/>
            <person name="Albert R."/>
            <person name="Binder M."/>
            <person name="Bloem J."/>
            <person name="Labutti K."/>
            <person name="Salamov A."/>
            <person name="Andreopoulos B."/>
            <person name="Baker S."/>
            <person name="Barry K."/>
            <person name="Bills G."/>
            <person name="Bluhm B."/>
            <person name="Cannon C."/>
            <person name="Castanera R."/>
            <person name="Culley D."/>
            <person name="Daum C."/>
            <person name="Ezra D."/>
            <person name="Gonzalez J."/>
            <person name="Henrissat B."/>
            <person name="Kuo A."/>
            <person name="Liang C."/>
            <person name="Lipzen A."/>
            <person name="Lutzoni F."/>
            <person name="Magnuson J."/>
            <person name="Mondo S."/>
            <person name="Nolan M."/>
            <person name="Ohm R."/>
            <person name="Pangilinan J."/>
            <person name="Park H.-J."/>
            <person name="Ramirez L."/>
            <person name="Alfaro M."/>
            <person name="Sun H."/>
            <person name="Tritt A."/>
            <person name="Yoshinaga Y."/>
            <person name="Zwiers L.-H."/>
            <person name="Turgeon B."/>
            <person name="Goodwin S."/>
            <person name="Spatafora J."/>
            <person name="Crous P."/>
            <person name="Grigoriev I."/>
        </authorList>
    </citation>
    <scope>NUCLEOTIDE SEQUENCE</scope>
    <source>
        <strain evidence="5">CBS 116435</strain>
    </source>
</reference>
<protein>
    <submittedName>
        <fullName evidence="5">Uncharacterized protein</fullName>
    </submittedName>
</protein>
<proteinExistence type="predicted"/>
<keyword evidence="6" id="KW-1185">Reference proteome</keyword>
<organism evidence="5 6">
    <name type="scientific">Polychaeton citri CBS 116435</name>
    <dbReference type="NCBI Taxonomy" id="1314669"/>
    <lineage>
        <taxon>Eukaryota</taxon>
        <taxon>Fungi</taxon>
        <taxon>Dikarya</taxon>
        <taxon>Ascomycota</taxon>
        <taxon>Pezizomycotina</taxon>
        <taxon>Dothideomycetes</taxon>
        <taxon>Dothideomycetidae</taxon>
        <taxon>Capnodiales</taxon>
        <taxon>Capnodiaceae</taxon>
        <taxon>Polychaeton</taxon>
    </lineage>
</organism>
<keyword evidence="1" id="KW-0175">Coiled coil</keyword>
<evidence type="ECO:0000256" key="2">
    <source>
        <dbReference type="SAM" id="MobiDB-lite"/>
    </source>
</evidence>
<gene>
    <name evidence="5" type="ORF">K431DRAFT_283515</name>
</gene>
<keyword evidence="4" id="KW-0732">Signal</keyword>
<feature type="region of interest" description="Disordered" evidence="2">
    <location>
        <begin position="517"/>
        <end position="567"/>
    </location>
</feature>
<name>A0A9P4QDP8_9PEZI</name>
<evidence type="ECO:0000313" key="5">
    <source>
        <dbReference type="EMBL" id="KAF2723011.1"/>
    </source>
</evidence>
<dbReference type="AlphaFoldDB" id="A0A9P4QDP8"/>
<feature type="compositionally biased region" description="Pro residues" evidence="2">
    <location>
        <begin position="517"/>
        <end position="529"/>
    </location>
</feature>
<evidence type="ECO:0000256" key="4">
    <source>
        <dbReference type="SAM" id="SignalP"/>
    </source>
</evidence>
<feature type="region of interest" description="Disordered" evidence="2">
    <location>
        <begin position="186"/>
        <end position="208"/>
    </location>
</feature>
<dbReference type="EMBL" id="MU003779">
    <property type="protein sequence ID" value="KAF2723011.1"/>
    <property type="molecule type" value="Genomic_DNA"/>
</dbReference>
<dbReference type="OrthoDB" id="4225201at2759"/>